<comment type="caution">
    <text evidence="4">The sequence shown here is derived from an EMBL/GenBank/DDBJ whole genome shotgun (WGS) entry which is preliminary data.</text>
</comment>
<evidence type="ECO:0000256" key="1">
    <source>
        <dbReference type="ARBA" id="ARBA00009986"/>
    </source>
</evidence>
<reference evidence="4 5" key="1">
    <citation type="submission" date="2019-03" db="EMBL/GenBank/DDBJ databases">
        <title>Whole genome sequence of a novel Rubrobacter taiwanensis strain, isolated from Yellowstone National Park.</title>
        <authorList>
            <person name="Freed S."/>
            <person name="Ramaley R.F."/>
            <person name="Kyndt J.A."/>
        </authorList>
    </citation>
    <scope>NUCLEOTIDE SEQUENCE [LARGE SCALE GENOMIC DNA]</scope>
    <source>
        <strain evidence="4 5">Yellowstone</strain>
    </source>
</reference>
<dbReference type="OrthoDB" id="6882680at2"/>
<dbReference type="InterPro" id="IPR015590">
    <property type="entry name" value="Aldehyde_DH_dom"/>
</dbReference>
<dbReference type="Gene3D" id="3.40.605.10">
    <property type="entry name" value="Aldehyde Dehydrogenase, Chain A, domain 1"/>
    <property type="match status" value="1"/>
</dbReference>
<proteinExistence type="inferred from homology"/>
<evidence type="ECO:0000313" key="5">
    <source>
        <dbReference type="Proteomes" id="UP000295244"/>
    </source>
</evidence>
<dbReference type="FunFam" id="3.40.605.10:FF:000007">
    <property type="entry name" value="NAD/NADP-dependent betaine aldehyde dehydrogenase"/>
    <property type="match status" value="1"/>
</dbReference>
<dbReference type="InterPro" id="IPR016161">
    <property type="entry name" value="Ald_DH/histidinol_DH"/>
</dbReference>
<dbReference type="InterPro" id="IPR051020">
    <property type="entry name" value="ALDH-related_metabolic_enz"/>
</dbReference>
<dbReference type="PANTHER" id="PTHR42991:SF1">
    <property type="entry name" value="ALDEHYDE DEHYDROGENASE"/>
    <property type="match status" value="1"/>
</dbReference>
<keyword evidence="5" id="KW-1185">Reference proteome</keyword>
<evidence type="ECO:0000313" key="4">
    <source>
        <dbReference type="EMBL" id="TCJ17389.1"/>
    </source>
</evidence>
<dbReference type="InterPro" id="IPR016163">
    <property type="entry name" value="Ald_DH_C"/>
</dbReference>
<protein>
    <submittedName>
        <fullName evidence="4">Aldehyde dehydrogenase family protein</fullName>
    </submittedName>
</protein>
<dbReference type="Gene3D" id="3.40.309.10">
    <property type="entry name" value="Aldehyde Dehydrogenase, Chain A, domain 2"/>
    <property type="match status" value="1"/>
</dbReference>
<accession>A0A4R1BJB7</accession>
<dbReference type="RefSeq" id="WP_132690583.1">
    <property type="nucleotide sequence ID" value="NZ_SKBU01000014.1"/>
</dbReference>
<dbReference type="Proteomes" id="UP000295244">
    <property type="component" value="Unassembled WGS sequence"/>
</dbReference>
<evidence type="ECO:0000259" key="3">
    <source>
        <dbReference type="Pfam" id="PF00171"/>
    </source>
</evidence>
<dbReference type="InterPro" id="IPR016162">
    <property type="entry name" value="Ald_DH_N"/>
</dbReference>
<evidence type="ECO:0000256" key="2">
    <source>
        <dbReference type="ARBA" id="ARBA00023002"/>
    </source>
</evidence>
<dbReference type="PANTHER" id="PTHR42991">
    <property type="entry name" value="ALDEHYDE DEHYDROGENASE"/>
    <property type="match status" value="1"/>
</dbReference>
<comment type="similarity">
    <text evidence="1">Belongs to the aldehyde dehydrogenase family.</text>
</comment>
<name>A0A4R1BJB7_9ACTN</name>
<gene>
    <name evidence="4" type="ORF">E0L93_07620</name>
</gene>
<organism evidence="4 5">
    <name type="scientific">Rubrobacter taiwanensis</name>
    <dbReference type="NCBI Taxonomy" id="185139"/>
    <lineage>
        <taxon>Bacteria</taxon>
        <taxon>Bacillati</taxon>
        <taxon>Actinomycetota</taxon>
        <taxon>Rubrobacteria</taxon>
        <taxon>Rubrobacterales</taxon>
        <taxon>Rubrobacteraceae</taxon>
        <taxon>Rubrobacter</taxon>
    </lineage>
</organism>
<dbReference type="Pfam" id="PF00171">
    <property type="entry name" value="Aldedh"/>
    <property type="match status" value="1"/>
</dbReference>
<feature type="domain" description="Aldehyde dehydrogenase" evidence="3">
    <location>
        <begin position="16"/>
        <end position="470"/>
    </location>
</feature>
<keyword evidence="2" id="KW-0560">Oxidoreductase</keyword>
<dbReference type="GO" id="GO:0008911">
    <property type="term" value="F:lactaldehyde dehydrogenase (NAD+) activity"/>
    <property type="evidence" value="ECO:0007669"/>
    <property type="project" value="TreeGrafter"/>
</dbReference>
<sequence length="477" mass="51119">MQTKARTRDLLIGGEWTRANEYISVRSPYNDSEVGRVGKADPEHVERALERAHEALSSPIPAYRRAEILERAARSVEENAEDLARTIALEAGKPMKAARLEVSRAISTFTFAAVEARQLAGELVPMESSPAGAGKLAFTLRLPIGVVGAITPFNFPVNLVAHKLAPAVAAGCPVVLKPASATPLSGFNLAEILLNAGLPEAYISVVPGSGSEVGGMLVEDERVRYITFTGSGTVGWGIQERAKKKKVALELGNSTPLVVHSDADLEAAASAIATHAYSYAGQSCISIQRVIVQRDVHDELLERLVPKVEALKVGDPLDEETDVGPLITPEDRERVMDWIAEARRDGASVLTGGELENGILRPTVIDGVRPEMKVSCEEVFGPVASVLTYQDLKEAIELANSTNYGLQAGIFTRDLGNALAAAQAMQFGGVLVNEAPTFRADQMPYGGTKDSGNTREGPHYAVREMTEERVIVLNHPG</sequence>
<dbReference type="SUPFAM" id="SSF53720">
    <property type="entry name" value="ALDH-like"/>
    <property type="match status" value="1"/>
</dbReference>
<dbReference type="AlphaFoldDB" id="A0A4R1BJB7"/>
<dbReference type="EMBL" id="SKBU01000014">
    <property type="protein sequence ID" value="TCJ17389.1"/>
    <property type="molecule type" value="Genomic_DNA"/>
</dbReference>